<dbReference type="EMBL" id="KZ665581">
    <property type="protein sequence ID" value="PPR98849.1"/>
    <property type="molecule type" value="Genomic_DNA"/>
</dbReference>
<gene>
    <name evidence="1" type="ORF">GOBAR_AA21819</name>
</gene>
<evidence type="ECO:0000313" key="2">
    <source>
        <dbReference type="Proteomes" id="UP000239757"/>
    </source>
</evidence>
<evidence type="ECO:0000313" key="1">
    <source>
        <dbReference type="EMBL" id="PPR98849.1"/>
    </source>
</evidence>
<organism evidence="1 2">
    <name type="scientific">Gossypium barbadense</name>
    <name type="common">Sea Island cotton</name>
    <name type="synonym">Hibiscus barbadensis</name>
    <dbReference type="NCBI Taxonomy" id="3634"/>
    <lineage>
        <taxon>Eukaryota</taxon>
        <taxon>Viridiplantae</taxon>
        <taxon>Streptophyta</taxon>
        <taxon>Embryophyta</taxon>
        <taxon>Tracheophyta</taxon>
        <taxon>Spermatophyta</taxon>
        <taxon>Magnoliopsida</taxon>
        <taxon>eudicotyledons</taxon>
        <taxon>Gunneridae</taxon>
        <taxon>Pentapetalae</taxon>
        <taxon>rosids</taxon>
        <taxon>malvids</taxon>
        <taxon>Malvales</taxon>
        <taxon>Malvaceae</taxon>
        <taxon>Malvoideae</taxon>
        <taxon>Gossypium</taxon>
    </lineage>
</organism>
<reference evidence="1 2" key="1">
    <citation type="submission" date="2015-01" db="EMBL/GenBank/DDBJ databases">
        <title>Genome of allotetraploid Gossypium barbadense reveals genomic plasticity and fiber elongation in cotton evolution.</title>
        <authorList>
            <person name="Chen X."/>
            <person name="Liu X."/>
            <person name="Zhao B."/>
            <person name="Zheng H."/>
            <person name="Hu Y."/>
            <person name="Lu G."/>
            <person name="Yang C."/>
            <person name="Chen J."/>
            <person name="Shan C."/>
            <person name="Zhang L."/>
            <person name="Zhou Y."/>
            <person name="Wang L."/>
            <person name="Guo W."/>
            <person name="Bai Y."/>
            <person name="Ruan J."/>
            <person name="Shangguan X."/>
            <person name="Mao Y."/>
            <person name="Jiang J."/>
            <person name="Zhu Y."/>
            <person name="Lei J."/>
            <person name="Kang H."/>
            <person name="Chen S."/>
            <person name="He X."/>
            <person name="Wang R."/>
            <person name="Wang Y."/>
            <person name="Chen J."/>
            <person name="Wang L."/>
            <person name="Yu S."/>
            <person name="Wang B."/>
            <person name="Wei J."/>
            <person name="Song S."/>
            <person name="Lu X."/>
            <person name="Gao Z."/>
            <person name="Gu W."/>
            <person name="Deng X."/>
            <person name="Ma D."/>
            <person name="Wang S."/>
            <person name="Liang W."/>
            <person name="Fang L."/>
            <person name="Cai C."/>
            <person name="Zhu X."/>
            <person name="Zhou B."/>
            <person name="Zhang Y."/>
            <person name="Chen Z."/>
            <person name="Xu S."/>
            <person name="Zhu R."/>
            <person name="Wang S."/>
            <person name="Zhang T."/>
            <person name="Zhao G."/>
        </authorList>
    </citation>
    <scope>NUCLEOTIDE SEQUENCE [LARGE SCALE GENOMIC DNA]</scope>
    <source>
        <strain evidence="2">cv. Xinhai21</strain>
        <tissue evidence="1">Leaf</tissue>
    </source>
</reference>
<proteinExistence type="predicted"/>
<name>A0A2P5X6C1_GOSBA</name>
<sequence>MEERKKYRTGQGLLMLLSVMKKRLIARGWKLSKNESRSCWNLYYDNGHRCLSCELCSSGSSPIIVVDNPPFPTSPNIPTPPPPTEKLPVEDNSKLLLAHGYLAMMELQGVIESFEVSIPKTVKDRMCGTRSSSVKENVSRVEARYKELVTLFERDFEQLLQIRNQNGVLYNQNQELARNLEASFEKHADTREGLKKNSVETMLILLAKVKSNVLLHTQVAVGLFDAFRIDFDAFCKMELALMFASLGNCMGRVRGQMKGFNRFLPQRQS</sequence>
<dbReference type="AlphaFoldDB" id="A0A2P5X6C1"/>
<dbReference type="Proteomes" id="UP000239757">
    <property type="component" value="Unassembled WGS sequence"/>
</dbReference>
<accession>A0A2P5X6C1</accession>
<protein>
    <submittedName>
        <fullName evidence="1">Uncharacterized protein</fullName>
    </submittedName>
</protein>